<dbReference type="InterPro" id="IPR001138">
    <property type="entry name" value="Zn2Cys6_DnaBD"/>
</dbReference>
<dbReference type="CDD" id="cd00067">
    <property type="entry name" value="GAL4"/>
    <property type="match status" value="1"/>
</dbReference>
<organism evidence="3 4">
    <name type="scientific">Sporothrix curviconia</name>
    <dbReference type="NCBI Taxonomy" id="1260050"/>
    <lineage>
        <taxon>Eukaryota</taxon>
        <taxon>Fungi</taxon>
        <taxon>Dikarya</taxon>
        <taxon>Ascomycota</taxon>
        <taxon>Pezizomycotina</taxon>
        <taxon>Sordariomycetes</taxon>
        <taxon>Sordariomycetidae</taxon>
        <taxon>Ophiostomatales</taxon>
        <taxon>Ophiostomataceae</taxon>
        <taxon>Sporothrix</taxon>
    </lineage>
</organism>
<dbReference type="PROSITE" id="PS00463">
    <property type="entry name" value="ZN2_CY6_FUNGAL_1"/>
    <property type="match status" value="1"/>
</dbReference>
<keyword evidence="1" id="KW-0539">Nucleus</keyword>
<keyword evidence="4" id="KW-1185">Reference proteome</keyword>
<dbReference type="SMART" id="SM00066">
    <property type="entry name" value="GAL4"/>
    <property type="match status" value="1"/>
</dbReference>
<dbReference type="PANTHER" id="PTHR31668:SF20">
    <property type="entry name" value="ZN(II)2CYS6 TRANSCRIPTION FACTOR (EUROFUNG)"/>
    <property type="match status" value="1"/>
</dbReference>
<gene>
    <name evidence="3" type="ORF">SCUCBS95973_003595</name>
</gene>
<protein>
    <recommendedName>
        <fullName evidence="2">Zn(2)-C6 fungal-type domain-containing protein</fullName>
    </recommendedName>
</protein>
<evidence type="ECO:0000313" key="3">
    <source>
        <dbReference type="EMBL" id="CAK7218768.1"/>
    </source>
</evidence>
<dbReference type="InterPro" id="IPR036864">
    <property type="entry name" value="Zn2-C6_fun-type_DNA-bd_sf"/>
</dbReference>
<dbReference type="PANTHER" id="PTHR31668">
    <property type="entry name" value="GLUCOSE TRANSPORT TRANSCRIPTION REGULATOR RGT1-RELATED-RELATED"/>
    <property type="match status" value="1"/>
</dbReference>
<dbReference type="InterPro" id="IPR050797">
    <property type="entry name" value="Carb_Metab_Trans_Reg"/>
</dbReference>
<dbReference type="CDD" id="cd12148">
    <property type="entry name" value="fungal_TF_MHR"/>
    <property type="match status" value="1"/>
</dbReference>
<evidence type="ECO:0000259" key="2">
    <source>
        <dbReference type="PROSITE" id="PS50048"/>
    </source>
</evidence>
<dbReference type="EMBL" id="CAWUHB010000016">
    <property type="protein sequence ID" value="CAK7218768.1"/>
    <property type="molecule type" value="Genomic_DNA"/>
</dbReference>
<dbReference type="PROSITE" id="PS50048">
    <property type="entry name" value="ZN2_CY6_FUNGAL_2"/>
    <property type="match status" value="1"/>
</dbReference>
<evidence type="ECO:0000313" key="4">
    <source>
        <dbReference type="Proteomes" id="UP001642405"/>
    </source>
</evidence>
<sequence length="465" mass="50962">MSTAVKRACDACHRRKVKCDGINPCRNCSSAQLSCTYNAIPQKKGPKGSRAKVISELRENQRQSSLSAKIQSRLTNGAPATASFTPTQGLLTNDMVKTCVEFFFANMYPTMPILNRQRLEQDAMSLDSTLDTYCLLSSLCAFMMLQPGITMPACDPYGPDNIPGASIITATLLLEETLRVRKGYDYMLNPTLEETYQAWDKVDSTRRRRLYWLLYAAERSYALQHDRPLSLKATVDLPTIADDPSDPLASQLVGFCRMVSLFRPFDGAFVDVWNKTRSDCTSTFVATLQKQQNDTIAALVGADPQLGDVVRNQQWLQNLAWQINIAKGNPGSNATDMAAYQYSMMDVSREMVSMAASFSSQGSADVLSSGLMGSILTITKDLMELHEVLPRLANPMLQSPPDTAFDIDIFDGFGNAGMVPQQYLPLDDFKTDATTPTGADLTTAAATATATATPDVATMFTADPK</sequence>
<feature type="domain" description="Zn(2)-C6 fungal-type" evidence="2">
    <location>
        <begin position="8"/>
        <end position="37"/>
    </location>
</feature>
<comment type="caution">
    <text evidence="3">The sequence shown here is derived from an EMBL/GenBank/DDBJ whole genome shotgun (WGS) entry which is preliminary data.</text>
</comment>
<reference evidence="3 4" key="1">
    <citation type="submission" date="2024-01" db="EMBL/GenBank/DDBJ databases">
        <authorList>
            <person name="Allen C."/>
            <person name="Tagirdzhanova G."/>
        </authorList>
    </citation>
    <scope>NUCLEOTIDE SEQUENCE [LARGE SCALE GENOMIC DNA]</scope>
</reference>
<dbReference type="Proteomes" id="UP001642405">
    <property type="component" value="Unassembled WGS sequence"/>
</dbReference>
<name>A0ABP0BGT5_9PEZI</name>
<dbReference type="Gene3D" id="4.10.240.10">
    <property type="entry name" value="Zn(2)-C6 fungal-type DNA-binding domain"/>
    <property type="match status" value="1"/>
</dbReference>
<proteinExistence type="predicted"/>
<dbReference type="SUPFAM" id="SSF57701">
    <property type="entry name" value="Zn2/Cys6 DNA-binding domain"/>
    <property type="match status" value="1"/>
</dbReference>
<dbReference type="Pfam" id="PF00172">
    <property type="entry name" value="Zn_clus"/>
    <property type="match status" value="1"/>
</dbReference>
<accession>A0ABP0BGT5</accession>
<evidence type="ECO:0000256" key="1">
    <source>
        <dbReference type="ARBA" id="ARBA00023242"/>
    </source>
</evidence>